<evidence type="ECO:0000313" key="3">
    <source>
        <dbReference type="Proteomes" id="UP000198639"/>
    </source>
</evidence>
<gene>
    <name evidence="2" type="ORF">SAMN05216204_106145</name>
</gene>
<dbReference type="Pfam" id="PF16074">
    <property type="entry name" value="PilW"/>
    <property type="match status" value="1"/>
</dbReference>
<protein>
    <submittedName>
        <fullName evidence="2">Type IV pilus assembly protein PilW</fullName>
    </submittedName>
</protein>
<dbReference type="GO" id="GO:0043683">
    <property type="term" value="P:type IV pilus assembly"/>
    <property type="evidence" value="ECO:0007669"/>
    <property type="project" value="InterPro"/>
</dbReference>
<keyword evidence="1" id="KW-0472">Membrane</keyword>
<reference evidence="3" key="1">
    <citation type="submission" date="2016-10" db="EMBL/GenBank/DDBJ databases">
        <authorList>
            <person name="Varghese N."/>
            <person name="Submissions S."/>
        </authorList>
    </citation>
    <scope>NUCLEOTIDE SEQUENCE [LARGE SCALE GENOMIC DNA]</scope>
    <source>
        <strain evidence="3">CGMCC 1.12041</strain>
    </source>
</reference>
<keyword evidence="3" id="KW-1185">Reference proteome</keyword>
<accession>A0A1I1JD11</accession>
<keyword evidence="1" id="KW-1133">Transmembrane helix</keyword>
<feature type="transmembrane region" description="Helical" evidence="1">
    <location>
        <begin position="15"/>
        <end position="36"/>
    </location>
</feature>
<dbReference type="Pfam" id="PF07963">
    <property type="entry name" value="N_methyl"/>
    <property type="match status" value="1"/>
</dbReference>
<organism evidence="2 3">
    <name type="scientific">Massilia yuzhufengensis</name>
    <dbReference type="NCBI Taxonomy" id="1164594"/>
    <lineage>
        <taxon>Bacteria</taxon>
        <taxon>Pseudomonadati</taxon>
        <taxon>Pseudomonadota</taxon>
        <taxon>Betaproteobacteria</taxon>
        <taxon>Burkholderiales</taxon>
        <taxon>Oxalobacteraceae</taxon>
        <taxon>Telluria group</taxon>
        <taxon>Massilia</taxon>
    </lineage>
</organism>
<dbReference type="EMBL" id="FOLD01000006">
    <property type="protein sequence ID" value="SFC46326.1"/>
    <property type="molecule type" value="Genomic_DNA"/>
</dbReference>
<evidence type="ECO:0000256" key="1">
    <source>
        <dbReference type="SAM" id="Phobius"/>
    </source>
</evidence>
<dbReference type="AlphaFoldDB" id="A0A1I1JD11"/>
<dbReference type="Proteomes" id="UP000198639">
    <property type="component" value="Unassembled WGS sequence"/>
</dbReference>
<sequence>MTAVRIPLRFPRAGGFSLVELMVSVVIGLLAVLFATRLMTDSERNKRAALGGSDSMQNGMLAMFSISGDAEHAGFGLNDPLIVGCDTVMEDSGGYEMAQAARGAATVRPLAAAIIEPGGEGPDGISLYAGSSFSGTGTLRITSDYIGGTRIDVDRIPYGFGKGDVILVAPETMGEQCSLAQVSNDAGSLPPPPSQQYVMIAGSGNRYNSGSLGAQYKGGAARLYNLGPAASLGFRTWSVEGGFLRLRSTDMKGAGADSQPVADNIVSLKAQYAFDTRVGEDFKPEDGMRLSSWSGEMIDADGDGTIGSAGDYQRISALRIAVVARARNPDRPDTAAGQCSIPASRAERPRIFADADNPEGDPVTVAVEGDPAHWSCYRYRVFETIVPLRNAGWRPTAS</sequence>
<keyword evidence="1" id="KW-0812">Transmembrane</keyword>
<proteinExistence type="predicted"/>
<name>A0A1I1JD11_9BURK</name>
<evidence type="ECO:0000313" key="2">
    <source>
        <dbReference type="EMBL" id="SFC46326.1"/>
    </source>
</evidence>
<dbReference type="InterPro" id="IPR032092">
    <property type="entry name" value="PilW"/>
</dbReference>
<dbReference type="InterPro" id="IPR012902">
    <property type="entry name" value="N_methyl_site"/>
</dbReference>
<dbReference type="OrthoDB" id="8533459at2"/>
<dbReference type="STRING" id="1164594.SAMN05216204_106145"/>